<keyword evidence="4" id="KW-0255">Endonuclease</keyword>
<dbReference type="Proteomes" id="UP000629371">
    <property type="component" value="Unassembled WGS sequence"/>
</dbReference>
<dbReference type="Pfam" id="PF04471">
    <property type="entry name" value="Mrr_cat"/>
    <property type="match status" value="1"/>
</dbReference>
<feature type="compositionally biased region" description="Basic and acidic residues" evidence="1">
    <location>
        <begin position="129"/>
        <end position="139"/>
    </location>
</feature>
<dbReference type="InterPro" id="IPR052906">
    <property type="entry name" value="Type_IV_Methyl-Rstrct_Enzyme"/>
</dbReference>
<feature type="domain" description="Restriction endonuclease type IV Mrr" evidence="3">
    <location>
        <begin position="151"/>
        <end position="262"/>
    </location>
</feature>
<keyword evidence="2" id="KW-1133">Transmembrane helix</keyword>
<comment type="caution">
    <text evidence="4">The sequence shown here is derived from an EMBL/GenBank/DDBJ whole genome shotgun (WGS) entry which is preliminary data.</text>
</comment>
<reference evidence="4 5" key="1">
    <citation type="submission" date="2021-01" db="EMBL/GenBank/DDBJ databases">
        <title>WGS of actinomycetes isolated from Thailand.</title>
        <authorList>
            <person name="Thawai C."/>
        </authorList>
    </citation>
    <scope>NUCLEOTIDE SEQUENCE [LARGE SCALE GENOMIC DNA]</scope>
    <source>
        <strain evidence="4 5">CH9-7</strain>
    </source>
</reference>
<feature type="region of interest" description="Disordered" evidence="1">
    <location>
        <begin position="117"/>
        <end position="139"/>
    </location>
</feature>
<sequence>MVTPIRRPRPPRRRPAFSLRQLSLSFGLLAIAVTGVGLTLQKAMASASAHPGPAMGVGLVVVVALALLLRHGRRRRATARRLPAGRTCATCGGVAGERALVPLGEPVGPSAVGEFDAPTTEDAGPRPVVEVDPRPVLDVDPRPSEIDDYAEMDADAFEEAVAGLCERDGCEDVRVVGGANDLGADVVAVAPDGRSVVIQCKRYGADNKVGSQELQRFGGTCFTVHGADVAVVVTTSAFTDPAREYAEQCAILCFDHDDLVGWASGTGPAPWE</sequence>
<accession>A0ABS1MLW5</accession>
<organism evidence="4 5">
    <name type="scientific">Streptomyces siderophoricus</name>
    <dbReference type="NCBI Taxonomy" id="2802281"/>
    <lineage>
        <taxon>Bacteria</taxon>
        <taxon>Bacillati</taxon>
        <taxon>Actinomycetota</taxon>
        <taxon>Actinomycetes</taxon>
        <taxon>Kitasatosporales</taxon>
        <taxon>Streptomycetaceae</taxon>
        <taxon>Streptomyces</taxon>
    </lineage>
</organism>
<evidence type="ECO:0000256" key="1">
    <source>
        <dbReference type="SAM" id="MobiDB-lite"/>
    </source>
</evidence>
<keyword evidence="4" id="KW-0540">Nuclease</keyword>
<keyword evidence="2" id="KW-0812">Transmembrane</keyword>
<dbReference type="InterPro" id="IPR007560">
    <property type="entry name" value="Restrct_endonuc_IV_Mrr"/>
</dbReference>
<dbReference type="Gene3D" id="3.40.1350.10">
    <property type="match status" value="1"/>
</dbReference>
<keyword evidence="5" id="KW-1185">Reference proteome</keyword>
<dbReference type="SUPFAM" id="SSF52980">
    <property type="entry name" value="Restriction endonuclease-like"/>
    <property type="match status" value="1"/>
</dbReference>
<feature type="transmembrane region" description="Helical" evidence="2">
    <location>
        <begin position="21"/>
        <end position="40"/>
    </location>
</feature>
<dbReference type="PANTHER" id="PTHR30015">
    <property type="entry name" value="MRR RESTRICTION SYSTEM PROTEIN"/>
    <property type="match status" value="1"/>
</dbReference>
<evidence type="ECO:0000313" key="4">
    <source>
        <dbReference type="EMBL" id="MBL1088184.1"/>
    </source>
</evidence>
<proteinExistence type="predicted"/>
<dbReference type="RefSeq" id="WP_201801354.1">
    <property type="nucleotide sequence ID" value="NZ_JAERRI010000001.1"/>
</dbReference>
<protein>
    <submittedName>
        <fullName evidence="4">Restriction endonuclease</fullName>
    </submittedName>
</protein>
<dbReference type="GO" id="GO:0004519">
    <property type="term" value="F:endonuclease activity"/>
    <property type="evidence" value="ECO:0007669"/>
    <property type="project" value="UniProtKB-KW"/>
</dbReference>
<evidence type="ECO:0000259" key="3">
    <source>
        <dbReference type="Pfam" id="PF04471"/>
    </source>
</evidence>
<dbReference type="InterPro" id="IPR011335">
    <property type="entry name" value="Restrct_endonuc-II-like"/>
</dbReference>
<dbReference type="EMBL" id="JAERRI010000001">
    <property type="protein sequence ID" value="MBL1088184.1"/>
    <property type="molecule type" value="Genomic_DNA"/>
</dbReference>
<name>A0ABS1MLW5_9ACTN</name>
<dbReference type="InterPro" id="IPR011856">
    <property type="entry name" value="tRNA_endonuc-like_dom_sf"/>
</dbReference>
<evidence type="ECO:0000256" key="2">
    <source>
        <dbReference type="SAM" id="Phobius"/>
    </source>
</evidence>
<dbReference type="PANTHER" id="PTHR30015:SF6">
    <property type="entry name" value="SLL1429 PROTEIN"/>
    <property type="match status" value="1"/>
</dbReference>
<keyword evidence="2" id="KW-0472">Membrane</keyword>
<keyword evidence="4" id="KW-0378">Hydrolase</keyword>
<feature type="transmembrane region" description="Helical" evidence="2">
    <location>
        <begin position="52"/>
        <end position="71"/>
    </location>
</feature>
<gene>
    <name evidence="4" type="ORF">JK360_02030</name>
</gene>
<evidence type="ECO:0000313" key="5">
    <source>
        <dbReference type="Proteomes" id="UP000629371"/>
    </source>
</evidence>